<evidence type="ECO:0000256" key="1">
    <source>
        <dbReference type="ARBA" id="ARBA00004308"/>
    </source>
</evidence>
<dbReference type="EMBL" id="QGKW02001988">
    <property type="protein sequence ID" value="KAF2554198.1"/>
    <property type="molecule type" value="Genomic_DNA"/>
</dbReference>
<name>A0A8S9HE82_BRACR</name>
<dbReference type="GO" id="GO:0016192">
    <property type="term" value="P:vesicle-mediated transport"/>
    <property type="evidence" value="ECO:0007669"/>
    <property type="project" value="InterPro"/>
</dbReference>
<evidence type="ECO:0000256" key="2">
    <source>
        <dbReference type="ARBA" id="ARBA00022448"/>
    </source>
</evidence>
<dbReference type="AlphaFoldDB" id="A0A8S9HE82"/>
<gene>
    <name evidence="6" type="ORF">F2Q68_00035265</name>
</gene>
<dbReference type="GO" id="GO:0030117">
    <property type="term" value="C:membrane coat"/>
    <property type="evidence" value="ECO:0007669"/>
    <property type="project" value="InterPro"/>
</dbReference>
<dbReference type="Gene3D" id="1.25.10.10">
    <property type="entry name" value="Leucine-rich Repeat Variant"/>
    <property type="match status" value="1"/>
</dbReference>
<dbReference type="Proteomes" id="UP000712281">
    <property type="component" value="Unassembled WGS sequence"/>
</dbReference>
<evidence type="ECO:0000259" key="5">
    <source>
        <dbReference type="Pfam" id="PF01602"/>
    </source>
</evidence>
<dbReference type="InterPro" id="IPR016024">
    <property type="entry name" value="ARM-type_fold"/>
</dbReference>
<accession>A0A8S9HE82</accession>
<proteinExistence type="predicted"/>
<organism evidence="6 7">
    <name type="scientific">Brassica cretica</name>
    <name type="common">Mustard</name>
    <dbReference type="NCBI Taxonomy" id="69181"/>
    <lineage>
        <taxon>Eukaryota</taxon>
        <taxon>Viridiplantae</taxon>
        <taxon>Streptophyta</taxon>
        <taxon>Embryophyta</taxon>
        <taxon>Tracheophyta</taxon>
        <taxon>Spermatophyta</taxon>
        <taxon>Magnoliopsida</taxon>
        <taxon>eudicotyledons</taxon>
        <taxon>Gunneridae</taxon>
        <taxon>Pentapetalae</taxon>
        <taxon>rosids</taxon>
        <taxon>malvids</taxon>
        <taxon>Brassicales</taxon>
        <taxon>Brassicaceae</taxon>
        <taxon>Brassiceae</taxon>
        <taxon>Brassica</taxon>
    </lineage>
</organism>
<evidence type="ECO:0000256" key="4">
    <source>
        <dbReference type="ARBA" id="ARBA00023136"/>
    </source>
</evidence>
<dbReference type="GO" id="GO:0006886">
    <property type="term" value="P:intracellular protein transport"/>
    <property type="evidence" value="ECO:0007669"/>
    <property type="project" value="InterPro"/>
</dbReference>
<protein>
    <recommendedName>
        <fullName evidence="5">Clathrin/coatomer adaptor adaptin-like N-terminal domain-containing protein</fullName>
    </recommendedName>
</protein>
<comment type="caution">
    <text evidence="6">The sequence shown here is derived from an EMBL/GenBank/DDBJ whole genome shotgun (WGS) entry which is preliminary data.</text>
</comment>
<dbReference type="PANTHER" id="PTHR22780">
    <property type="entry name" value="ADAPTIN, ALPHA/GAMMA/EPSILON"/>
    <property type="match status" value="1"/>
</dbReference>
<dbReference type="Pfam" id="PF01602">
    <property type="entry name" value="Adaptin_N"/>
    <property type="match status" value="1"/>
</dbReference>
<evidence type="ECO:0000256" key="3">
    <source>
        <dbReference type="ARBA" id="ARBA00022927"/>
    </source>
</evidence>
<keyword evidence="2" id="KW-0813">Transport</keyword>
<dbReference type="GO" id="GO:0012505">
    <property type="term" value="C:endomembrane system"/>
    <property type="evidence" value="ECO:0007669"/>
    <property type="project" value="UniProtKB-SubCell"/>
</dbReference>
<sequence>MVDFHEKVWSFLKSMETEQKVEKIVKAGEVTESSRVLVSFSSEAFVDRLVESSPSQLLLIVHDSLFMLACVKEKYDKVATKTESNKNAGNAILYECVETIMAIEDTSSLRVLAINILGRFLSNRDNNIRYVALNMLMKAIAFDDQAVQRHRVTILECVKDPDASIRKRALELVSLLVNENNVKQLTKELIDYLEISDEDFKEDLSAKICSIVEKFSPEKIWYIDQMLKVLSEAGKFVKDDVWHALIVVISNASELHGYTVRALYKAVLTYSEQISNRRPLSEWPYGALGNMVICWSTMWGCLVLKIQ</sequence>
<comment type="subcellular location">
    <subcellularLocation>
        <location evidence="1">Endomembrane system</location>
    </subcellularLocation>
</comment>
<keyword evidence="4" id="KW-0472">Membrane</keyword>
<keyword evidence="3" id="KW-0653">Protein transport</keyword>
<feature type="domain" description="Clathrin/coatomer adaptor adaptin-like N-terminal" evidence="5">
    <location>
        <begin position="79"/>
        <end position="273"/>
    </location>
</feature>
<reference evidence="6" key="1">
    <citation type="submission" date="2019-12" db="EMBL/GenBank/DDBJ databases">
        <title>Genome sequencing and annotation of Brassica cretica.</title>
        <authorList>
            <person name="Studholme D.J."/>
            <person name="Sarris P.F."/>
        </authorList>
    </citation>
    <scope>NUCLEOTIDE SEQUENCE</scope>
    <source>
        <strain evidence="6">PFS-001/15</strain>
        <tissue evidence="6">Leaf</tissue>
    </source>
</reference>
<dbReference type="SUPFAM" id="SSF48371">
    <property type="entry name" value="ARM repeat"/>
    <property type="match status" value="1"/>
</dbReference>
<evidence type="ECO:0000313" key="6">
    <source>
        <dbReference type="EMBL" id="KAF2554198.1"/>
    </source>
</evidence>
<evidence type="ECO:0000313" key="7">
    <source>
        <dbReference type="Proteomes" id="UP000712281"/>
    </source>
</evidence>
<dbReference type="InterPro" id="IPR050840">
    <property type="entry name" value="Adaptor_Complx_Large_Subunit"/>
</dbReference>
<dbReference type="InterPro" id="IPR011989">
    <property type="entry name" value="ARM-like"/>
</dbReference>
<dbReference type="InterPro" id="IPR002553">
    <property type="entry name" value="Clathrin/coatomer_adapt-like_N"/>
</dbReference>